<dbReference type="Proteomes" id="UP000547976">
    <property type="component" value="Unassembled WGS sequence"/>
</dbReference>
<evidence type="ECO:0000259" key="7">
    <source>
        <dbReference type="Pfam" id="PF04082"/>
    </source>
</evidence>
<evidence type="ECO:0000256" key="4">
    <source>
        <dbReference type="ARBA" id="ARBA00023163"/>
    </source>
</evidence>
<evidence type="ECO:0000256" key="3">
    <source>
        <dbReference type="ARBA" id="ARBA00023125"/>
    </source>
</evidence>
<dbReference type="InterPro" id="IPR051089">
    <property type="entry name" value="prtT"/>
</dbReference>
<keyword evidence="3" id="KW-0238">DNA-binding</keyword>
<dbReference type="OrthoDB" id="3163292at2759"/>
<dbReference type="GeneID" id="59316370"/>
<dbReference type="GO" id="GO:0005634">
    <property type="term" value="C:nucleus"/>
    <property type="evidence" value="ECO:0007669"/>
    <property type="project" value="UniProtKB-SubCell"/>
</dbReference>
<name>A0A8H5Q8A8_GIBSU</name>
<keyword evidence="4" id="KW-0804">Transcription</keyword>
<dbReference type="RefSeq" id="XP_036540854.1">
    <property type="nucleotide sequence ID" value="XM_036681652.1"/>
</dbReference>
<sequence length="1187" mass="129948">MCLFNLFSKDKDEKDNLPPPRPTSLGRRTPEATSRLQGSKFDGSPRPSGDKDKYGYGVGYSSGNGSLGVGGPHGGLYGGVNGGVYFGVSGGPNGGVNGGVYGGVSGTTHGGGLAPAGGTLPSDTMDWEEFHDWLLCLMGAITGPSKESEWTLEDIYMSHGDRLRYVAMSNEESTPNDTEITEMDAPAEKVQQHQVACFSCRASRQKCDRQDPCKPDSVEKLLARIEESGAREEVLTALLGQTLPSPNTTVSIRGTPWTHRQGTDSAPDYGHDTSQSSRSVTHRRSVSYDESDDADGLVSPITMVTAAISMSSSAACDRLRSQMPMQPGMREAIMAPIKERLALYFASHRAQQKDWEVLATQAVDSPFKLERDTCDPLASRLIDDNDASLYFQLFFQIRHPLIGLLDATLHTREYVYGCSFTLFSVICALGCAVSARPRDRAIYPVLSSLASGNIRWCIAASVKSLSTIQAIIAYQYWAPLSARQADDPYWLTLSHAVQLAKEMGINRSDVVKEYVNAEFPNASPELTDRYSRNYERAWLYTFIVDKGFGALNGRLQCMSWRAVPRTAVDWWKSPMAEPTDRIISGVIEIRGLLLQAMEKRRHIVSSPASILEWHKEAYERLTRVRNERCQSDDLPSSKYLPILAFYMDHSILVFNAQALRDLTASEDSAAASALLIIQRKSIEVAGRIFDHLVTDKTINDVSVGFQNNQFIMICHAMTEVLRAVKKGGITTEETAAAAEKVISIIPFFDRVVQHLPASSSAHLYYDLARFFACQIDSLLAAPDPQASRETIDQGMFTDEWFKSVDSGVPDVATYIDMGSIFVFDLSVSCDAGDAVVQPPNPLEFAKNIAALKMVAIGIRYYKLRNAGIACIIWPQLRKEGNPGETVWDGRKKDESKYRLPINTSVTVDLSSTGISTDTKFFLSENTLFGTDMWDSSQSFFYDPNSNVTACATKWGGANNGTNWAAKTNPKAILAGTGLMLAFLIARICAVRKETMTLPNGTIVTTWDLGPAPRNGHEVVLGKVVKDWNAILHKAKETQTINGGITDKNHTKSNLKRLIAQPFPFKSLPSSPGAEAISCAPLKLSIFHCLTPSALNVDGAAIAIQRQLNAEARFSKPVTSTRTGDMLTQKTPADKPPTSANVRSTPNDFALIHIANVKIPVMNDMMKPNMKNAGIIDACGDESPTTFA</sequence>
<comment type="caution">
    <text evidence="8">The sequence shown here is derived from an EMBL/GenBank/DDBJ whole genome shotgun (WGS) entry which is preliminary data.</text>
</comment>
<dbReference type="CDD" id="cd12148">
    <property type="entry name" value="fungal_TF_MHR"/>
    <property type="match status" value="1"/>
</dbReference>
<evidence type="ECO:0000313" key="8">
    <source>
        <dbReference type="EMBL" id="KAF5609958.1"/>
    </source>
</evidence>
<evidence type="ECO:0000256" key="6">
    <source>
        <dbReference type="SAM" id="MobiDB-lite"/>
    </source>
</evidence>
<dbReference type="GO" id="GO:0000976">
    <property type="term" value="F:transcription cis-regulatory region binding"/>
    <property type="evidence" value="ECO:0007669"/>
    <property type="project" value="TreeGrafter"/>
</dbReference>
<gene>
    <name evidence="8" type="ORF">FSUBG_3739</name>
</gene>
<evidence type="ECO:0000313" key="9">
    <source>
        <dbReference type="Proteomes" id="UP000547976"/>
    </source>
</evidence>
<dbReference type="InterPro" id="IPR007219">
    <property type="entry name" value="XnlR_reg_dom"/>
</dbReference>
<feature type="region of interest" description="Disordered" evidence="6">
    <location>
        <begin position="1116"/>
        <end position="1141"/>
    </location>
</feature>
<feature type="region of interest" description="Disordered" evidence="6">
    <location>
        <begin position="1"/>
        <end position="55"/>
    </location>
</feature>
<dbReference type="PANTHER" id="PTHR31845:SF19">
    <property type="entry name" value="TRANSCRIPTION FACTOR DOMAIN-CONTAINING PROTEIN"/>
    <property type="match status" value="1"/>
</dbReference>
<protein>
    <submittedName>
        <fullName evidence="8">Fungal transcriptional regulatory</fullName>
    </submittedName>
</protein>
<dbReference type="GO" id="GO:0000981">
    <property type="term" value="F:DNA-binding transcription factor activity, RNA polymerase II-specific"/>
    <property type="evidence" value="ECO:0007669"/>
    <property type="project" value="TreeGrafter"/>
</dbReference>
<reference evidence="8 9" key="1">
    <citation type="submission" date="2020-05" db="EMBL/GenBank/DDBJ databases">
        <title>Identification and distribution of gene clusters putatively required for synthesis of sphingolipid metabolism inhibitors in phylogenetically diverse species of the filamentous fungus Fusarium.</title>
        <authorList>
            <person name="Kim H.-S."/>
            <person name="Busman M."/>
            <person name="Brown D.W."/>
            <person name="Divon H."/>
            <person name="Uhlig S."/>
            <person name="Proctor R.H."/>
        </authorList>
    </citation>
    <scope>NUCLEOTIDE SEQUENCE [LARGE SCALE GENOMIC DNA]</scope>
    <source>
        <strain evidence="8 9">NRRL 66333</strain>
    </source>
</reference>
<dbReference type="Pfam" id="PF04082">
    <property type="entry name" value="Fungal_trans"/>
    <property type="match status" value="1"/>
</dbReference>
<keyword evidence="5" id="KW-0539">Nucleus</keyword>
<evidence type="ECO:0000256" key="1">
    <source>
        <dbReference type="ARBA" id="ARBA00004123"/>
    </source>
</evidence>
<keyword evidence="2" id="KW-0805">Transcription regulation</keyword>
<feature type="domain" description="Xylanolytic transcriptional activator regulatory" evidence="7">
    <location>
        <begin position="392"/>
        <end position="546"/>
    </location>
</feature>
<accession>A0A8H5Q8A8</accession>
<evidence type="ECO:0000256" key="2">
    <source>
        <dbReference type="ARBA" id="ARBA00023015"/>
    </source>
</evidence>
<feature type="region of interest" description="Disordered" evidence="6">
    <location>
        <begin position="243"/>
        <end position="293"/>
    </location>
</feature>
<dbReference type="PANTHER" id="PTHR31845">
    <property type="entry name" value="FINGER DOMAIN PROTEIN, PUTATIVE-RELATED"/>
    <property type="match status" value="1"/>
</dbReference>
<feature type="compositionally biased region" description="Polar residues" evidence="6">
    <location>
        <begin position="243"/>
        <end position="264"/>
    </location>
</feature>
<comment type="subcellular location">
    <subcellularLocation>
        <location evidence="1">Nucleus</location>
    </subcellularLocation>
</comment>
<dbReference type="AlphaFoldDB" id="A0A8H5Q8A8"/>
<keyword evidence="9" id="KW-1185">Reference proteome</keyword>
<feature type="compositionally biased region" description="Polar residues" evidence="6">
    <location>
        <begin position="1116"/>
        <end position="1130"/>
    </location>
</feature>
<proteinExistence type="predicted"/>
<dbReference type="EMBL" id="JAAOAV010000031">
    <property type="protein sequence ID" value="KAF5609958.1"/>
    <property type="molecule type" value="Genomic_DNA"/>
</dbReference>
<evidence type="ECO:0000256" key="5">
    <source>
        <dbReference type="ARBA" id="ARBA00023242"/>
    </source>
</evidence>
<organism evidence="8 9">
    <name type="scientific">Gibberella subglutinans</name>
    <name type="common">Fusarium subglutinans</name>
    <dbReference type="NCBI Taxonomy" id="42677"/>
    <lineage>
        <taxon>Eukaryota</taxon>
        <taxon>Fungi</taxon>
        <taxon>Dikarya</taxon>
        <taxon>Ascomycota</taxon>
        <taxon>Pezizomycotina</taxon>
        <taxon>Sordariomycetes</taxon>
        <taxon>Hypocreomycetidae</taxon>
        <taxon>Hypocreales</taxon>
        <taxon>Nectriaceae</taxon>
        <taxon>Fusarium</taxon>
        <taxon>Fusarium fujikuroi species complex</taxon>
    </lineage>
</organism>